<evidence type="ECO:0000313" key="1">
    <source>
        <dbReference type="EMBL" id="EFJ45629.1"/>
    </source>
</evidence>
<protein>
    <submittedName>
        <fullName evidence="1">Uncharacterized protein</fullName>
    </submittedName>
</protein>
<gene>
    <name evidence="1" type="ORF">VOLCADRAFT_105851</name>
</gene>
<dbReference type="GeneID" id="9622336"/>
<accession>D8U3L3</accession>
<dbReference type="InParanoid" id="D8U3L3"/>
<reference evidence="1 2" key="1">
    <citation type="journal article" date="2010" name="Science">
        <title>Genomic analysis of organismal complexity in the multicellular green alga Volvox carteri.</title>
        <authorList>
            <person name="Prochnik S.E."/>
            <person name="Umen J."/>
            <person name="Nedelcu A.M."/>
            <person name="Hallmann A."/>
            <person name="Miller S.M."/>
            <person name="Nishii I."/>
            <person name="Ferris P."/>
            <person name="Kuo A."/>
            <person name="Mitros T."/>
            <person name="Fritz-Laylin L.K."/>
            <person name="Hellsten U."/>
            <person name="Chapman J."/>
            <person name="Simakov O."/>
            <person name="Rensing S.A."/>
            <person name="Terry A."/>
            <person name="Pangilinan J."/>
            <person name="Kapitonov V."/>
            <person name="Jurka J."/>
            <person name="Salamov A."/>
            <person name="Shapiro H."/>
            <person name="Schmutz J."/>
            <person name="Grimwood J."/>
            <person name="Lindquist E."/>
            <person name="Lucas S."/>
            <person name="Grigoriev I.V."/>
            <person name="Schmitt R."/>
            <person name="Kirk D."/>
            <person name="Rokhsar D.S."/>
        </authorList>
    </citation>
    <scope>NUCLEOTIDE SEQUENCE [LARGE SCALE GENOMIC DNA]</scope>
    <source>
        <strain evidence="2">f. Nagariensis / Eve</strain>
    </source>
</reference>
<name>D8U3L3_VOLCA</name>
<sequence length="182" mass="19867">MMTEVAVMICTSGACALSRRGCAPRSEGWPLYASGRGSKVSRRELACSAKLFIRCHWTASMIAGALATSTPGSSWTPYYRGSDHVQRATPWPWSCRARARGARSALYHRFDYQAIPGVVSTWRALLGSPAAVLLATSAWFTVGVVKGRHSISSHTHDGLVWIDTTAISSLRSWVRFLGRPPN</sequence>
<organism evidence="2">
    <name type="scientific">Volvox carteri f. nagariensis</name>
    <dbReference type="NCBI Taxonomy" id="3068"/>
    <lineage>
        <taxon>Eukaryota</taxon>
        <taxon>Viridiplantae</taxon>
        <taxon>Chlorophyta</taxon>
        <taxon>core chlorophytes</taxon>
        <taxon>Chlorophyceae</taxon>
        <taxon>CS clade</taxon>
        <taxon>Chlamydomonadales</taxon>
        <taxon>Volvocaceae</taxon>
        <taxon>Volvox</taxon>
    </lineage>
</organism>
<proteinExistence type="predicted"/>
<dbReference type="AlphaFoldDB" id="D8U3L3"/>
<dbReference type="RefSeq" id="XP_002953319.1">
    <property type="nucleotide sequence ID" value="XM_002953273.1"/>
</dbReference>
<evidence type="ECO:0000313" key="2">
    <source>
        <dbReference type="Proteomes" id="UP000001058"/>
    </source>
</evidence>
<dbReference type="KEGG" id="vcn:VOLCADRAFT_105851"/>
<dbReference type="EMBL" id="GL378356">
    <property type="protein sequence ID" value="EFJ45629.1"/>
    <property type="molecule type" value="Genomic_DNA"/>
</dbReference>
<keyword evidence="2" id="KW-1185">Reference proteome</keyword>
<dbReference type="Proteomes" id="UP000001058">
    <property type="component" value="Unassembled WGS sequence"/>
</dbReference>